<evidence type="ECO:0000313" key="4">
    <source>
        <dbReference type="Proteomes" id="UP001221142"/>
    </source>
</evidence>
<dbReference type="InterPro" id="IPR029045">
    <property type="entry name" value="ClpP/crotonase-like_dom_sf"/>
</dbReference>
<keyword evidence="4" id="KW-1185">Reference proteome</keyword>
<dbReference type="PANTHER" id="PTHR11941:SF158">
    <property type="entry name" value="ENOYL-COA HYDRATASE (AFU_ORTHOLOGUE AFUA_2G10650)"/>
    <property type="match status" value="1"/>
</dbReference>
<protein>
    <submittedName>
        <fullName evidence="3">Enoyl-CoA hydratase/carnithine racemase</fullName>
    </submittedName>
</protein>
<evidence type="ECO:0000256" key="2">
    <source>
        <dbReference type="RuleBase" id="RU003707"/>
    </source>
</evidence>
<dbReference type="CDD" id="cd06558">
    <property type="entry name" value="crotonase-like"/>
    <property type="match status" value="1"/>
</dbReference>
<comment type="caution">
    <text evidence="3">The sequence shown here is derived from an EMBL/GenBank/DDBJ whole genome shotgun (WGS) entry which is preliminary data.</text>
</comment>
<dbReference type="GO" id="GO:0006635">
    <property type="term" value="P:fatty acid beta-oxidation"/>
    <property type="evidence" value="ECO:0007669"/>
    <property type="project" value="TreeGrafter"/>
</dbReference>
<dbReference type="Pfam" id="PF00378">
    <property type="entry name" value="ECH_1"/>
    <property type="match status" value="1"/>
</dbReference>
<evidence type="ECO:0000313" key="3">
    <source>
        <dbReference type="EMBL" id="KAJ7634717.1"/>
    </source>
</evidence>
<dbReference type="InterPro" id="IPR018376">
    <property type="entry name" value="Enoyl-CoA_hyd/isom_CS"/>
</dbReference>
<dbReference type="InterPro" id="IPR001753">
    <property type="entry name" value="Enoyl-CoA_hydra/iso"/>
</dbReference>
<dbReference type="PROSITE" id="PS00166">
    <property type="entry name" value="ENOYL_COA_HYDRATASE"/>
    <property type="match status" value="1"/>
</dbReference>
<name>A0AAD7FS67_9AGAR</name>
<evidence type="ECO:0000256" key="1">
    <source>
        <dbReference type="ARBA" id="ARBA00005254"/>
    </source>
</evidence>
<proteinExistence type="inferred from homology"/>
<sequence>MSPTPPPHSEQITVAFPKEHVLLVTLNRPKSLNALTPTMTEDLRQILNWFEDETSLWVVIVTGAGRAFCAGADLKAWNADEQSGKPQEADKILANVNGFASISRRESKKPYIAALNGSSFGGGTELLLNCDLVVASKEAVIGLPEVKRGVIAIQGGIPRLARSVGHQLASEMLLLGNPVSAEDARNRFGFVNFVVPPADVLPTALAVATQIISNSPDSVQSTKRALLLSAQHSNNETVAVHARSTETLATYRGENIKEGLKAFNEKRKPMWQNPAKL</sequence>
<dbReference type="Gene3D" id="3.90.226.10">
    <property type="entry name" value="2-enoyl-CoA Hydratase, Chain A, domain 1"/>
    <property type="match status" value="1"/>
</dbReference>
<organism evidence="3 4">
    <name type="scientific">Roridomyces roridus</name>
    <dbReference type="NCBI Taxonomy" id="1738132"/>
    <lineage>
        <taxon>Eukaryota</taxon>
        <taxon>Fungi</taxon>
        <taxon>Dikarya</taxon>
        <taxon>Basidiomycota</taxon>
        <taxon>Agaricomycotina</taxon>
        <taxon>Agaricomycetes</taxon>
        <taxon>Agaricomycetidae</taxon>
        <taxon>Agaricales</taxon>
        <taxon>Marasmiineae</taxon>
        <taxon>Mycenaceae</taxon>
        <taxon>Roridomyces</taxon>
    </lineage>
</organism>
<dbReference type="PANTHER" id="PTHR11941">
    <property type="entry name" value="ENOYL-COA HYDRATASE-RELATED"/>
    <property type="match status" value="1"/>
</dbReference>
<dbReference type="GO" id="GO:0005739">
    <property type="term" value="C:mitochondrion"/>
    <property type="evidence" value="ECO:0007669"/>
    <property type="project" value="TreeGrafter"/>
</dbReference>
<dbReference type="SUPFAM" id="SSF52096">
    <property type="entry name" value="ClpP/crotonase"/>
    <property type="match status" value="1"/>
</dbReference>
<dbReference type="EMBL" id="JARKIF010000007">
    <property type="protein sequence ID" value="KAJ7634717.1"/>
    <property type="molecule type" value="Genomic_DNA"/>
</dbReference>
<accession>A0AAD7FS67</accession>
<dbReference type="GO" id="GO:0003824">
    <property type="term" value="F:catalytic activity"/>
    <property type="evidence" value="ECO:0007669"/>
    <property type="project" value="InterPro"/>
</dbReference>
<reference evidence="3" key="1">
    <citation type="submission" date="2023-03" db="EMBL/GenBank/DDBJ databases">
        <title>Massive genome expansion in bonnet fungi (Mycena s.s.) driven by repeated elements and novel gene families across ecological guilds.</title>
        <authorList>
            <consortium name="Lawrence Berkeley National Laboratory"/>
            <person name="Harder C.B."/>
            <person name="Miyauchi S."/>
            <person name="Viragh M."/>
            <person name="Kuo A."/>
            <person name="Thoen E."/>
            <person name="Andreopoulos B."/>
            <person name="Lu D."/>
            <person name="Skrede I."/>
            <person name="Drula E."/>
            <person name="Henrissat B."/>
            <person name="Morin E."/>
            <person name="Kohler A."/>
            <person name="Barry K."/>
            <person name="LaButti K."/>
            <person name="Morin E."/>
            <person name="Salamov A."/>
            <person name="Lipzen A."/>
            <person name="Mereny Z."/>
            <person name="Hegedus B."/>
            <person name="Baldrian P."/>
            <person name="Stursova M."/>
            <person name="Weitz H."/>
            <person name="Taylor A."/>
            <person name="Grigoriev I.V."/>
            <person name="Nagy L.G."/>
            <person name="Martin F."/>
            <person name="Kauserud H."/>
        </authorList>
    </citation>
    <scope>NUCLEOTIDE SEQUENCE</scope>
    <source>
        <strain evidence="3">9284</strain>
    </source>
</reference>
<comment type="similarity">
    <text evidence="1 2">Belongs to the enoyl-CoA hydratase/isomerase family.</text>
</comment>
<gene>
    <name evidence="3" type="ORF">FB45DRAFT_909647</name>
</gene>
<dbReference type="Proteomes" id="UP001221142">
    <property type="component" value="Unassembled WGS sequence"/>
</dbReference>
<dbReference type="AlphaFoldDB" id="A0AAD7FS67"/>